<sequence>MSPTILLNLHQLQKKVAEILERSKGTLSLKGIWFANMDMLVTSDPANVHNNNKKLLELSQTIRPSPSSILGNMLFNIDFKEWTCHRRIIHAPAVSKTLHEAEQGSVVDLQDSFKRHIYDAACTIATGYNPSNTLSVNFLENPFIGGIGDAGEAMLSRHILQEDYGSCNDG</sequence>
<dbReference type="InterPro" id="IPR036396">
    <property type="entry name" value="Cyt_P450_sf"/>
</dbReference>
<evidence type="ECO:0000256" key="7">
    <source>
        <dbReference type="ARBA" id="ARBA00023033"/>
    </source>
</evidence>
<dbReference type="eggNOG" id="KOG0157">
    <property type="taxonomic scope" value="Eukaryota"/>
</dbReference>
<dbReference type="GO" id="GO:0020037">
    <property type="term" value="F:heme binding"/>
    <property type="evidence" value="ECO:0007669"/>
    <property type="project" value="InterPro"/>
</dbReference>
<dbReference type="InParanoid" id="B9HWB9"/>
<keyword evidence="6" id="KW-0408">Iron</keyword>
<gene>
    <name evidence="8" type="ORF">POPTR_010G118600</name>
</gene>
<organism evidence="8 9">
    <name type="scientific">Populus trichocarpa</name>
    <name type="common">Western balsam poplar</name>
    <name type="synonym">Populus balsamifera subsp. trichocarpa</name>
    <dbReference type="NCBI Taxonomy" id="3694"/>
    <lineage>
        <taxon>Eukaryota</taxon>
        <taxon>Viridiplantae</taxon>
        <taxon>Streptophyta</taxon>
        <taxon>Embryophyta</taxon>
        <taxon>Tracheophyta</taxon>
        <taxon>Spermatophyta</taxon>
        <taxon>Magnoliopsida</taxon>
        <taxon>eudicotyledons</taxon>
        <taxon>Gunneridae</taxon>
        <taxon>Pentapetalae</taxon>
        <taxon>rosids</taxon>
        <taxon>fabids</taxon>
        <taxon>Malpighiales</taxon>
        <taxon>Salicaceae</taxon>
        <taxon>Saliceae</taxon>
        <taxon>Populus</taxon>
    </lineage>
</organism>
<keyword evidence="3" id="KW-0349">Heme</keyword>
<reference evidence="8 9" key="1">
    <citation type="journal article" date="2006" name="Science">
        <title>The genome of black cottonwood, Populus trichocarpa (Torr. &amp; Gray).</title>
        <authorList>
            <person name="Tuskan G.A."/>
            <person name="Difazio S."/>
            <person name="Jansson S."/>
            <person name="Bohlmann J."/>
            <person name="Grigoriev I."/>
            <person name="Hellsten U."/>
            <person name="Putnam N."/>
            <person name="Ralph S."/>
            <person name="Rombauts S."/>
            <person name="Salamov A."/>
            <person name="Schein J."/>
            <person name="Sterck L."/>
            <person name="Aerts A."/>
            <person name="Bhalerao R.R."/>
            <person name="Bhalerao R.P."/>
            <person name="Blaudez D."/>
            <person name="Boerjan W."/>
            <person name="Brun A."/>
            <person name="Brunner A."/>
            <person name="Busov V."/>
            <person name="Campbell M."/>
            <person name="Carlson J."/>
            <person name="Chalot M."/>
            <person name="Chapman J."/>
            <person name="Chen G.L."/>
            <person name="Cooper D."/>
            <person name="Coutinho P.M."/>
            <person name="Couturier J."/>
            <person name="Covert S."/>
            <person name="Cronk Q."/>
            <person name="Cunningham R."/>
            <person name="Davis J."/>
            <person name="Degroeve S."/>
            <person name="Dejardin A."/>
            <person name="Depamphilis C."/>
            <person name="Detter J."/>
            <person name="Dirks B."/>
            <person name="Dubchak I."/>
            <person name="Duplessis S."/>
            <person name="Ehlting J."/>
            <person name="Ellis B."/>
            <person name="Gendler K."/>
            <person name="Goodstein D."/>
            <person name="Gribskov M."/>
            <person name="Grimwood J."/>
            <person name="Groover A."/>
            <person name="Gunter L."/>
            <person name="Hamberger B."/>
            <person name="Heinze B."/>
            <person name="Helariutta Y."/>
            <person name="Henrissat B."/>
            <person name="Holligan D."/>
            <person name="Holt R."/>
            <person name="Huang W."/>
            <person name="Islam-Faridi N."/>
            <person name="Jones S."/>
            <person name="Jones-Rhoades M."/>
            <person name="Jorgensen R."/>
            <person name="Joshi C."/>
            <person name="Kangasjarvi J."/>
            <person name="Karlsson J."/>
            <person name="Kelleher C."/>
            <person name="Kirkpatrick R."/>
            <person name="Kirst M."/>
            <person name="Kohler A."/>
            <person name="Kalluri U."/>
            <person name="Larimer F."/>
            <person name="Leebens-Mack J."/>
            <person name="Leple J.C."/>
            <person name="Locascio P."/>
            <person name="Lou Y."/>
            <person name="Lucas S."/>
            <person name="Martin F."/>
            <person name="Montanini B."/>
            <person name="Napoli C."/>
            <person name="Nelson D.R."/>
            <person name="Nelson C."/>
            <person name="Nieminen K."/>
            <person name="Nilsson O."/>
            <person name="Pereda V."/>
            <person name="Peter G."/>
            <person name="Philippe R."/>
            <person name="Pilate G."/>
            <person name="Poliakov A."/>
            <person name="Razumovskaya J."/>
            <person name="Richardson P."/>
            <person name="Rinaldi C."/>
            <person name="Ritland K."/>
            <person name="Rouze P."/>
            <person name="Ryaboy D."/>
            <person name="Schmutz J."/>
            <person name="Schrader J."/>
            <person name="Segerman B."/>
            <person name="Shin H."/>
            <person name="Siddiqui A."/>
            <person name="Sterky F."/>
            <person name="Terry A."/>
            <person name="Tsai C.J."/>
            <person name="Uberbacher E."/>
            <person name="Unneberg P."/>
            <person name="Vahala J."/>
            <person name="Wall K."/>
            <person name="Wessler S."/>
            <person name="Yang G."/>
            <person name="Yin T."/>
            <person name="Douglas C."/>
            <person name="Marra M."/>
            <person name="Sandberg G."/>
            <person name="Van de Peer Y."/>
            <person name="Rokhsar D."/>
        </authorList>
    </citation>
    <scope>NUCLEOTIDE SEQUENCE [LARGE SCALE GENOMIC DNA]</scope>
    <source>
        <strain evidence="9">cv. Nisqually</strain>
    </source>
</reference>
<keyword evidence="5" id="KW-0560">Oxidoreductase</keyword>
<dbReference type="PANTHER" id="PTHR24296">
    <property type="entry name" value="CYTOCHROME P450"/>
    <property type="match status" value="1"/>
</dbReference>
<dbReference type="EMBL" id="CM009299">
    <property type="protein sequence ID" value="PNT16050.1"/>
    <property type="molecule type" value="Genomic_DNA"/>
</dbReference>
<keyword evidence="7" id="KW-0503">Monooxygenase</keyword>
<evidence type="ECO:0000256" key="2">
    <source>
        <dbReference type="ARBA" id="ARBA00010617"/>
    </source>
</evidence>
<evidence type="ECO:0000256" key="6">
    <source>
        <dbReference type="ARBA" id="ARBA00023004"/>
    </source>
</evidence>
<comment type="similarity">
    <text evidence="2">Belongs to the cytochrome P450 family.</text>
</comment>
<name>B9HWB9_POPTR</name>
<evidence type="ECO:0000256" key="3">
    <source>
        <dbReference type="ARBA" id="ARBA00022617"/>
    </source>
</evidence>
<evidence type="ECO:0000256" key="5">
    <source>
        <dbReference type="ARBA" id="ARBA00023002"/>
    </source>
</evidence>
<evidence type="ECO:0000256" key="1">
    <source>
        <dbReference type="ARBA" id="ARBA00001971"/>
    </source>
</evidence>
<keyword evidence="4" id="KW-0479">Metal-binding</keyword>
<comment type="cofactor">
    <cofactor evidence="1">
        <name>heme</name>
        <dbReference type="ChEBI" id="CHEBI:30413"/>
    </cofactor>
</comment>
<accession>B9HWB9</accession>
<dbReference type="SUPFAM" id="SSF48264">
    <property type="entry name" value="Cytochrome P450"/>
    <property type="match status" value="1"/>
</dbReference>
<dbReference type="HOGENOM" id="CLU_1573294_0_0_1"/>
<protein>
    <submittedName>
        <fullName evidence="8">Uncharacterized protein</fullName>
    </submittedName>
</protein>
<dbReference type="GO" id="GO:0016705">
    <property type="term" value="F:oxidoreductase activity, acting on paired donors, with incorporation or reduction of molecular oxygen"/>
    <property type="evidence" value="ECO:0007669"/>
    <property type="project" value="InterPro"/>
</dbReference>
<evidence type="ECO:0000313" key="8">
    <source>
        <dbReference type="EMBL" id="PNT16050.1"/>
    </source>
</evidence>
<dbReference type="GO" id="GO:0005506">
    <property type="term" value="F:iron ion binding"/>
    <property type="evidence" value="ECO:0007669"/>
    <property type="project" value="InterPro"/>
</dbReference>
<dbReference type="Gene3D" id="1.10.630.10">
    <property type="entry name" value="Cytochrome P450"/>
    <property type="match status" value="1"/>
</dbReference>
<dbReference type="STRING" id="3694.B9HWB9"/>
<proteinExistence type="inferred from homology"/>
<dbReference type="GO" id="GO:0004497">
    <property type="term" value="F:monooxygenase activity"/>
    <property type="evidence" value="ECO:0007669"/>
    <property type="project" value="UniProtKB-KW"/>
</dbReference>
<evidence type="ECO:0000313" key="9">
    <source>
        <dbReference type="Proteomes" id="UP000006729"/>
    </source>
</evidence>
<evidence type="ECO:0000256" key="4">
    <source>
        <dbReference type="ARBA" id="ARBA00022723"/>
    </source>
</evidence>
<dbReference type="Proteomes" id="UP000006729">
    <property type="component" value="Chromosome 10"/>
</dbReference>
<keyword evidence="9" id="KW-1185">Reference proteome</keyword>
<dbReference type="AlphaFoldDB" id="B9HWB9"/>